<reference evidence="5 6" key="1">
    <citation type="submission" date="2020-08" db="EMBL/GenBank/DDBJ databases">
        <title>Aphidius gifuensis genome sequencing and assembly.</title>
        <authorList>
            <person name="Du Z."/>
        </authorList>
    </citation>
    <scope>NUCLEOTIDE SEQUENCE [LARGE SCALE GENOMIC DNA]</scope>
    <source>
        <strain evidence="5">YNYX2018</strain>
        <tissue evidence="5">Adults</tissue>
    </source>
</reference>
<gene>
    <name evidence="5" type="ORF">HCN44_010771</name>
</gene>
<dbReference type="PANTHER" id="PTHR21402:SF5">
    <property type="entry name" value="GAMETOCYTE SPECIFIC FACTOR 1"/>
    <property type="match status" value="1"/>
</dbReference>
<dbReference type="InterPro" id="IPR051591">
    <property type="entry name" value="UPF0224_FAM112_RNA_Proc"/>
</dbReference>
<dbReference type="InterPro" id="IPR036236">
    <property type="entry name" value="Znf_C2H2_sf"/>
</dbReference>
<feature type="domain" description="CHHC U11-48K-type" evidence="4">
    <location>
        <begin position="39"/>
        <end position="66"/>
    </location>
</feature>
<proteinExistence type="predicted"/>
<evidence type="ECO:0000313" key="6">
    <source>
        <dbReference type="Proteomes" id="UP000639338"/>
    </source>
</evidence>
<evidence type="ECO:0000259" key="4">
    <source>
        <dbReference type="PROSITE" id="PS51800"/>
    </source>
</evidence>
<dbReference type="EMBL" id="JACMRX010000004">
    <property type="protein sequence ID" value="KAF7991970.1"/>
    <property type="molecule type" value="Genomic_DNA"/>
</dbReference>
<dbReference type="GO" id="GO:0008270">
    <property type="term" value="F:zinc ion binding"/>
    <property type="evidence" value="ECO:0007669"/>
    <property type="project" value="UniProtKB-KW"/>
</dbReference>
<protein>
    <recommendedName>
        <fullName evidence="4">CHHC U11-48K-type domain-containing protein</fullName>
    </recommendedName>
</protein>
<dbReference type="SUPFAM" id="SSF57667">
    <property type="entry name" value="beta-beta-alpha zinc fingers"/>
    <property type="match status" value="1"/>
</dbReference>
<feature type="domain" description="CHHC U11-48K-type" evidence="4">
    <location>
        <begin position="7"/>
        <end position="34"/>
    </location>
</feature>
<keyword evidence="1" id="KW-0479">Metal-binding</keyword>
<dbReference type="PROSITE" id="PS51800">
    <property type="entry name" value="ZF_CHHC_U11_48K"/>
    <property type="match status" value="2"/>
</dbReference>
<dbReference type="InterPro" id="IPR022776">
    <property type="entry name" value="TRM13/UPF0224_CHHC_Znf_dom"/>
</dbReference>
<keyword evidence="2" id="KW-0863">Zinc-finger</keyword>
<dbReference type="Proteomes" id="UP000639338">
    <property type="component" value="Unassembled WGS sequence"/>
</dbReference>
<sequence length="322" mass="36429">MPTASQYVICPLDESHRILKHRMQPHLLKCERQHDMSKKSKCPYNITHIVDTIVFPHHLETCPDAKSVHEYAYTTDEKPLAGILSLETIMKERKNIDFGDENWDTKRVGPGYDPSKTIEDKSVFRHLAVASKSERKAFREAERKRHAKLEVTNVVPPSRHHSMLKYNNKSSSSLGGSAFQINEPLRRPISESKTMSLENLSMGAIRKQMVLASQQNLPSTTSIAEEDPHHDNQLKSNNNSTINIIAKNLQSIKLNDQKANEKKFDNDFPRLGRVTQHFENDAKQFPAIGRGTSFKSLTRIPGDTSSARGVSSAWSSAKVINY</sequence>
<dbReference type="PANTHER" id="PTHR21402">
    <property type="entry name" value="GAMETOCYTE SPECIFIC FACTOR 1-RELATED"/>
    <property type="match status" value="1"/>
</dbReference>
<comment type="caution">
    <text evidence="5">The sequence shown here is derived from an EMBL/GenBank/DDBJ whole genome shotgun (WGS) entry which is preliminary data.</text>
</comment>
<name>A0A835CT57_APHGI</name>
<keyword evidence="6" id="KW-1185">Reference proteome</keyword>
<dbReference type="AlphaFoldDB" id="A0A835CT57"/>
<evidence type="ECO:0000256" key="1">
    <source>
        <dbReference type="ARBA" id="ARBA00022723"/>
    </source>
</evidence>
<organism evidence="5 6">
    <name type="scientific">Aphidius gifuensis</name>
    <name type="common">Parasitoid wasp</name>
    <dbReference type="NCBI Taxonomy" id="684658"/>
    <lineage>
        <taxon>Eukaryota</taxon>
        <taxon>Metazoa</taxon>
        <taxon>Ecdysozoa</taxon>
        <taxon>Arthropoda</taxon>
        <taxon>Hexapoda</taxon>
        <taxon>Insecta</taxon>
        <taxon>Pterygota</taxon>
        <taxon>Neoptera</taxon>
        <taxon>Endopterygota</taxon>
        <taxon>Hymenoptera</taxon>
        <taxon>Apocrita</taxon>
        <taxon>Ichneumonoidea</taxon>
        <taxon>Braconidae</taxon>
        <taxon>Aphidiinae</taxon>
        <taxon>Aphidius</taxon>
    </lineage>
</organism>
<dbReference type="OrthoDB" id="5839404at2759"/>
<keyword evidence="3" id="KW-0862">Zinc</keyword>
<accession>A0A835CT57</accession>
<evidence type="ECO:0000313" key="5">
    <source>
        <dbReference type="EMBL" id="KAF7991970.1"/>
    </source>
</evidence>
<evidence type="ECO:0000256" key="3">
    <source>
        <dbReference type="ARBA" id="ARBA00022833"/>
    </source>
</evidence>
<dbReference type="Pfam" id="PF05253">
    <property type="entry name" value="zf-U11-48K"/>
    <property type="match status" value="1"/>
</dbReference>
<evidence type="ECO:0000256" key="2">
    <source>
        <dbReference type="ARBA" id="ARBA00022771"/>
    </source>
</evidence>